<dbReference type="SMR" id="A0A015JRH7"/>
<dbReference type="InterPro" id="IPR036249">
    <property type="entry name" value="Thioredoxin-like_sf"/>
</dbReference>
<dbReference type="SUPFAM" id="SSF52833">
    <property type="entry name" value="Thioredoxin-like"/>
    <property type="match status" value="1"/>
</dbReference>
<dbReference type="InterPro" id="IPR051499">
    <property type="entry name" value="Phosducin-like_reg"/>
</dbReference>
<dbReference type="HOGENOM" id="CLU_085598_0_0_1"/>
<dbReference type="OrthoDB" id="70588at2759"/>
<dbReference type="InterPro" id="IPR001200">
    <property type="entry name" value="Phosducin"/>
</dbReference>
<gene>
    <name evidence="5" type="ORF">RirG_072350</name>
</gene>
<feature type="domain" description="Phosducin" evidence="4">
    <location>
        <begin position="52"/>
        <end position="265"/>
    </location>
</feature>
<dbReference type="EMBL" id="JEMT01015764">
    <property type="protein sequence ID" value="EXX72127.1"/>
    <property type="molecule type" value="Genomic_DNA"/>
</dbReference>
<feature type="compositionally biased region" description="Basic and acidic residues" evidence="3">
    <location>
        <begin position="18"/>
        <end position="27"/>
    </location>
</feature>
<evidence type="ECO:0000256" key="3">
    <source>
        <dbReference type="SAM" id="MobiDB-lite"/>
    </source>
</evidence>
<dbReference type="InterPro" id="IPR023196">
    <property type="entry name" value="Phosducin_N_dom_sf"/>
</dbReference>
<comment type="similarity">
    <text evidence="1">Belongs to the phosducin family.</text>
</comment>
<dbReference type="AlphaFoldDB" id="A0A015JRH7"/>
<dbReference type="OMA" id="GIIEMMP"/>
<evidence type="ECO:0000259" key="4">
    <source>
        <dbReference type="Pfam" id="PF02114"/>
    </source>
</evidence>
<evidence type="ECO:0000256" key="2">
    <source>
        <dbReference type="ARBA" id="ARBA00022553"/>
    </source>
</evidence>
<dbReference type="GO" id="GO:0008277">
    <property type="term" value="P:regulation of G protein-coupled receptor signaling pathway"/>
    <property type="evidence" value="ECO:0007669"/>
    <property type="project" value="InterPro"/>
</dbReference>
<keyword evidence="2" id="KW-0597">Phosphoprotein</keyword>
<evidence type="ECO:0000313" key="6">
    <source>
        <dbReference type="Proteomes" id="UP000022910"/>
    </source>
</evidence>
<organism evidence="5 6">
    <name type="scientific">Rhizophagus irregularis (strain DAOM 197198w)</name>
    <name type="common">Glomus intraradices</name>
    <dbReference type="NCBI Taxonomy" id="1432141"/>
    <lineage>
        <taxon>Eukaryota</taxon>
        <taxon>Fungi</taxon>
        <taxon>Fungi incertae sedis</taxon>
        <taxon>Mucoromycota</taxon>
        <taxon>Glomeromycotina</taxon>
        <taxon>Glomeromycetes</taxon>
        <taxon>Glomerales</taxon>
        <taxon>Glomeraceae</taxon>
        <taxon>Rhizophagus</taxon>
    </lineage>
</organism>
<dbReference type="PANTHER" id="PTHR46052">
    <property type="entry name" value="PHOSDUCIN-LIKE PROTEIN"/>
    <property type="match status" value="1"/>
</dbReference>
<evidence type="ECO:0000256" key="1">
    <source>
        <dbReference type="ARBA" id="ARBA00009686"/>
    </source>
</evidence>
<comment type="caution">
    <text evidence="5">The sequence shown here is derived from an EMBL/GenBank/DDBJ whole genome shotgun (WGS) entry which is preliminary data.</text>
</comment>
<keyword evidence="6" id="KW-1185">Reference proteome</keyword>
<dbReference type="STRING" id="1432141.A0A015JRH7"/>
<name>A0A015JRH7_RHIIW</name>
<feature type="region of interest" description="Disordered" evidence="3">
    <location>
        <begin position="1"/>
        <end position="75"/>
    </location>
</feature>
<dbReference type="Gene3D" id="3.40.30.10">
    <property type="entry name" value="Glutaredoxin"/>
    <property type="match status" value="1"/>
</dbReference>
<proteinExistence type="inferred from homology"/>
<protein>
    <submittedName>
        <fullName evidence="5">Plp2p</fullName>
    </submittedName>
</protein>
<dbReference type="Gene3D" id="1.10.168.10">
    <property type="entry name" value="Phosducin, domain 2"/>
    <property type="match status" value="1"/>
</dbReference>
<feature type="compositionally biased region" description="Basic and acidic residues" evidence="3">
    <location>
        <begin position="60"/>
        <end position="73"/>
    </location>
</feature>
<sequence length="286" mass="32489">MDALVESLSNSNLDDEQEPARSVHASDDSEDESNEEASTQNNTVAPPQHGGPQTGPKGVLADHKYHKQQEQQKKTAALLAHNERILSKSFTTTTYREDQELKAQEEELLKDFENISSDEEEKQVLNKYREQRLKEIKGTVTTNLSKKRFGSLKEISANQYVKAIDNEPPNVCVIVHLYENSIPQCRLLNECLIYLARKFVKAKFLRILASDLEFDPVGLPALLVYKNGELIANLVKITEQIGEINFDSDTVEEVLIKYGAINKNEDIDDLYLEDYTTSRILDEDEE</sequence>
<dbReference type="Proteomes" id="UP000022910">
    <property type="component" value="Unassembled WGS sequence"/>
</dbReference>
<dbReference type="CDD" id="cd02987">
    <property type="entry name" value="Phd_like_Phd"/>
    <property type="match status" value="1"/>
</dbReference>
<reference evidence="5 6" key="1">
    <citation type="submission" date="2014-02" db="EMBL/GenBank/DDBJ databases">
        <title>Single nucleus genome sequencing reveals high similarity among nuclei of an endomycorrhizal fungus.</title>
        <authorList>
            <person name="Lin K."/>
            <person name="Geurts R."/>
            <person name="Zhang Z."/>
            <person name="Limpens E."/>
            <person name="Saunders D.G."/>
            <person name="Mu D."/>
            <person name="Pang E."/>
            <person name="Cao H."/>
            <person name="Cha H."/>
            <person name="Lin T."/>
            <person name="Zhou Q."/>
            <person name="Shang Y."/>
            <person name="Li Y."/>
            <person name="Ivanov S."/>
            <person name="Sharma T."/>
            <person name="Velzen R.V."/>
            <person name="Ruijter N.D."/>
            <person name="Aanen D.K."/>
            <person name="Win J."/>
            <person name="Kamoun S."/>
            <person name="Bisseling T."/>
            <person name="Huang S."/>
        </authorList>
    </citation>
    <scope>NUCLEOTIDE SEQUENCE [LARGE SCALE GENOMIC DNA]</scope>
    <source>
        <strain evidence="6">DAOM197198w</strain>
    </source>
</reference>
<evidence type="ECO:0000313" key="5">
    <source>
        <dbReference type="EMBL" id="EXX72127.1"/>
    </source>
</evidence>
<dbReference type="PANTHER" id="PTHR46052:SF1">
    <property type="entry name" value="PHOSDUCIN-LIKE PROTEIN"/>
    <property type="match status" value="1"/>
</dbReference>
<dbReference type="InterPro" id="IPR024253">
    <property type="entry name" value="Phosducin_thioredoxin-like_dom"/>
</dbReference>
<dbReference type="PRINTS" id="PR00677">
    <property type="entry name" value="PHOSDUCIN"/>
</dbReference>
<dbReference type="Pfam" id="PF02114">
    <property type="entry name" value="Phosducin"/>
    <property type="match status" value="1"/>
</dbReference>
<accession>A0A015JRH7</accession>